<dbReference type="SMART" id="SM00271">
    <property type="entry name" value="DnaJ"/>
    <property type="match status" value="1"/>
</dbReference>
<dbReference type="RefSeq" id="WP_147092098.1">
    <property type="nucleotide sequence ID" value="NZ_BJVC01000001.1"/>
</dbReference>
<dbReference type="PROSITE" id="PS50076">
    <property type="entry name" value="DNAJ_2"/>
    <property type="match status" value="1"/>
</dbReference>
<dbReference type="Pfam" id="PF01556">
    <property type="entry name" value="DnaJ_C"/>
    <property type="match status" value="1"/>
</dbReference>
<dbReference type="SUPFAM" id="SSF49493">
    <property type="entry name" value="HSP40/DnaJ peptide-binding domain"/>
    <property type="match status" value="2"/>
</dbReference>
<dbReference type="CDD" id="cd06257">
    <property type="entry name" value="DnaJ"/>
    <property type="match status" value="1"/>
</dbReference>
<keyword evidence="1" id="KW-0143">Chaperone</keyword>
<accession>A0A511BL60</accession>
<dbReference type="PANTHER" id="PTHR43096">
    <property type="entry name" value="DNAJ HOMOLOG 1, MITOCHONDRIAL-RELATED"/>
    <property type="match status" value="1"/>
</dbReference>
<dbReference type="InterPro" id="IPR001623">
    <property type="entry name" value="DnaJ_domain"/>
</dbReference>
<dbReference type="SUPFAM" id="SSF46565">
    <property type="entry name" value="Chaperone J-domain"/>
    <property type="match status" value="1"/>
</dbReference>
<comment type="caution">
    <text evidence="4">The sequence shown here is derived from an EMBL/GenBank/DDBJ whole genome shotgun (WGS) entry which is preliminary data.</text>
</comment>
<organism evidence="4 5">
    <name type="scientific">Swaminathania salitolerans</name>
    <dbReference type="NCBI Taxonomy" id="182838"/>
    <lineage>
        <taxon>Bacteria</taxon>
        <taxon>Pseudomonadati</taxon>
        <taxon>Pseudomonadota</taxon>
        <taxon>Alphaproteobacteria</taxon>
        <taxon>Acetobacterales</taxon>
        <taxon>Acetobacteraceae</taxon>
        <taxon>Swaminathania</taxon>
    </lineage>
</organism>
<dbReference type="Proteomes" id="UP000321405">
    <property type="component" value="Unassembled WGS sequence"/>
</dbReference>
<evidence type="ECO:0000259" key="3">
    <source>
        <dbReference type="PROSITE" id="PS50076"/>
    </source>
</evidence>
<dbReference type="PRINTS" id="PR00625">
    <property type="entry name" value="JDOMAIN"/>
</dbReference>
<reference evidence="4 5" key="1">
    <citation type="submission" date="2019-07" db="EMBL/GenBank/DDBJ databases">
        <title>Whole genome shotgun sequence of Swaminathania salitolerans NBRC 104436.</title>
        <authorList>
            <person name="Hosoyama A."/>
            <person name="Uohara A."/>
            <person name="Ohji S."/>
            <person name="Ichikawa N."/>
        </authorList>
    </citation>
    <scope>NUCLEOTIDE SEQUENCE [LARGE SCALE GENOMIC DNA]</scope>
    <source>
        <strain evidence="4 5">NBRC 104436</strain>
    </source>
</reference>
<dbReference type="GO" id="GO:0051082">
    <property type="term" value="F:unfolded protein binding"/>
    <property type="evidence" value="ECO:0007669"/>
    <property type="project" value="InterPro"/>
</dbReference>
<dbReference type="InterPro" id="IPR008971">
    <property type="entry name" value="HSP40/DnaJ_pept-bd"/>
</dbReference>
<dbReference type="EMBL" id="BJVC01000001">
    <property type="protein sequence ID" value="GEL01077.1"/>
    <property type="molecule type" value="Genomic_DNA"/>
</dbReference>
<dbReference type="Gene3D" id="2.60.260.20">
    <property type="entry name" value="Urease metallochaperone UreE, N-terminal domain"/>
    <property type="match status" value="2"/>
</dbReference>
<dbReference type="InterPro" id="IPR036869">
    <property type="entry name" value="J_dom_sf"/>
</dbReference>
<sequence length="314" mass="32805">MKDPYEALGLKRGATDKEIRSAYRKLAKAHHPDHNPGDKKAEEQFKAVGAAYAILGDKEKRARFDRGEIDAEGNERGPFGPGGFGGGAGFGNGQGFHGGPQGAQFSQEDLGAFFSDMFGGGGTGADFGPGGFGGQRRARRGADRSYTLQVSFEDSVLGTTTRVTLPEAGTVEVRIPAGIEDGQTLRLAGKGAPGMGENAPAGDALVTVTVQPSKLYTRDGRDLRATVPVDLRTAVLGGKLVVPTPKGQVTMKVPPHSDSGTVLRLGGRGVAAHGKHQAGNLYVTLQVRIGKVDPALEAFFETHGADADEKAEKV</sequence>
<feature type="domain" description="J" evidence="3">
    <location>
        <begin position="3"/>
        <end position="68"/>
    </location>
</feature>
<gene>
    <name evidence="4" type="ORF">SSA02_02400</name>
</gene>
<dbReference type="GO" id="GO:0042026">
    <property type="term" value="P:protein refolding"/>
    <property type="evidence" value="ECO:0007669"/>
    <property type="project" value="TreeGrafter"/>
</dbReference>
<evidence type="ECO:0000256" key="1">
    <source>
        <dbReference type="ARBA" id="ARBA00023186"/>
    </source>
</evidence>
<dbReference type="AlphaFoldDB" id="A0A511BL60"/>
<dbReference type="InterPro" id="IPR018253">
    <property type="entry name" value="DnaJ_domain_CS"/>
</dbReference>
<name>A0A511BL60_9PROT</name>
<dbReference type="Pfam" id="PF00226">
    <property type="entry name" value="DnaJ"/>
    <property type="match status" value="1"/>
</dbReference>
<dbReference type="CDD" id="cd10747">
    <property type="entry name" value="DnaJ_C"/>
    <property type="match status" value="1"/>
</dbReference>
<dbReference type="Gene3D" id="1.10.287.110">
    <property type="entry name" value="DnaJ domain"/>
    <property type="match status" value="1"/>
</dbReference>
<protein>
    <recommendedName>
        <fullName evidence="3">J domain-containing protein</fullName>
    </recommendedName>
</protein>
<keyword evidence="5" id="KW-1185">Reference proteome</keyword>
<evidence type="ECO:0000256" key="2">
    <source>
        <dbReference type="SAM" id="MobiDB-lite"/>
    </source>
</evidence>
<evidence type="ECO:0000313" key="5">
    <source>
        <dbReference type="Proteomes" id="UP000321405"/>
    </source>
</evidence>
<dbReference type="PANTHER" id="PTHR43096:SF48">
    <property type="entry name" value="CHAPERONE PROTEIN DNAJ"/>
    <property type="match status" value="1"/>
</dbReference>
<evidence type="ECO:0000313" key="4">
    <source>
        <dbReference type="EMBL" id="GEL01077.1"/>
    </source>
</evidence>
<proteinExistence type="predicted"/>
<dbReference type="OrthoDB" id="9779889at2"/>
<dbReference type="PROSITE" id="PS00636">
    <property type="entry name" value="DNAJ_1"/>
    <property type="match status" value="1"/>
</dbReference>
<dbReference type="GO" id="GO:0005737">
    <property type="term" value="C:cytoplasm"/>
    <property type="evidence" value="ECO:0007669"/>
    <property type="project" value="TreeGrafter"/>
</dbReference>
<dbReference type="InterPro" id="IPR002939">
    <property type="entry name" value="DnaJ_C"/>
</dbReference>
<feature type="region of interest" description="Disordered" evidence="2">
    <location>
        <begin position="71"/>
        <end position="91"/>
    </location>
</feature>
<feature type="compositionally biased region" description="Gly residues" evidence="2">
    <location>
        <begin position="79"/>
        <end position="91"/>
    </location>
</feature>